<protein>
    <submittedName>
        <fullName evidence="2">DUF1934 domain-containing protein</fullName>
    </submittedName>
</protein>
<reference evidence="1 3" key="1">
    <citation type="submission" date="2016-10" db="EMBL/GenBank/DDBJ databases">
        <title>Draft genome sequences of four alkaliphilic bacteria belonging to the Anaerobacillus genus.</title>
        <authorList>
            <person name="Bassil N.M."/>
            <person name="Lloyd J.R."/>
        </authorList>
    </citation>
    <scope>NUCLEOTIDE SEQUENCE [LARGE SCALE GENOMIC DNA]</scope>
    <source>
        <strain evidence="1 3">NB2006</strain>
    </source>
</reference>
<evidence type="ECO:0000313" key="3">
    <source>
        <dbReference type="Proteomes" id="UP000180175"/>
    </source>
</evidence>
<keyword evidence="3" id="KW-1185">Reference proteome</keyword>
<organism evidence="1 3">
    <name type="scientific">Anaerobacillus isosaccharinicus</name>
    <dbReference type="NCBI Taxonomy" id="1532552"/>
    <lineage>
        <taxon>Bacteria</taxon>
        <taxon>Bacillati</taxon>
        <taxon>Bacillota</taxon>
        <taxon>Bacilli</taxon>
        <taxon>Bacillales</taxon>
        <taxon>Bacillaceae</taxon>
        <taxon>Anaerobacillus</taxon>
    </lineage>
</organism>
<dbReference type="InterPro" id="IPR012674">
    <property type="entry name" value="Calycin"/>
</dbReference>
<dbReference type="RefSeq" id="WP_071319028.1">
    <property type="nucleotide sequence ID" value="NZ_CP063356.2"/>
</dbReference>
<dbReference type="EMBL" id="LQXD01000187">
    <property type="protein sequence ID" value="OIJ05926.1"/>
    <property type="molecule type" value="Genomic_DNA"/>
</dbReference>
<dbReference type="AlphaFoldDB" id="A0A1S2L0M2"/>
<proteinExistence type="predicted"/>
<gene>
    <name evidence="2" type="ORF">AWH56_006510</name>
    <name evidence="1" type="ORF">AWH56_21775</name>
</gene>
<dbReference type="Proteomes" id="UP000180175">
    <property type="component" value="Chromosome"/>
</dbReference>
<reference evidence="2 3" key="3">
    <citation type="journal article" date="2019" name="Int. J. Syst. Evol. Microbiol.">
        <title>Anaerobacillus isosaccharinicus sp. nov., an alkaliphilic bacterium which degrades isosaccharinic acid.</title>
        <authorList>
            <person name="Bassil N.M."/>
            <person name="Lloyd J.R."/>
        </authorList>
    </citation>
    <scope>NUCLEOTIDE SEQUENCE [LARGE SCALE GENOMIC DNA]</scope>
    <source>
        <strain evidence="2 3">NB2006</strain>
    </source>
</reference>
<sequence length="147" mass="16625">MANQEGTLVSVAMKTQITDGDQKQVIDLSTEGRLFRKASGLYLQFLEENQDVGPVNQIIKIGENSTVTVIRQGAVSMKQLFIQGEKTEGVYRSKFATMLMTTQTRKCHVDIKEDEALGNVQLSYQLHMQSEFAGDYKVTINFRRKNE</sequence>
<reference evidence="2 3" key="2">
    <citation type="journal article" date="2017" name="Genome Announc.">
        <title>Draft Genome Sequences of Four Alkaliphilic Bacteria Belonging to the Anaerobacillus Genus.</title>
        <authorList>
            <person name="Bassil N.M."/>
            <person name="Lloyd J.R."/>
        </authorList>
    </citation>
    <scope>NUCLEOTIDE SEQUENCE [LARGE SCALE GENOMIC DNA]</scope>
    <source>
        <strain evidence="2 3">NB2006</strain>
    </source>
</reference>
<dbReference type="OrthoDB" id="2352933at2"/>
<dbReference type="Pfam" id="PF09148">
    <property type="entry name" value="DUF1934"/>
    <property type="match status" value="1"/>
</dbReference>
<accession>A0A1S2L0M2</accession>
<evidence type="ECO:0000313" key="1">
    <source>
        <dbReference type="EMBL" id="OIJ05926.1"/>
    </source>
</evidence>
<evidence type="ECO:0000313" key="2">
    <source>
        <dbReference type="EMBL" id="QOY37278.1"/>
    </source>
</evidence>
<dbReference type="Gene3D" id="2.40.128.20">
    <property type="match status" value="1"/>
</dbReference>
<dbReference type="InterPro" id="IPR015231">
    <property type="entry name" value="DUF1934"/>
</dbReference>
<dbReference type="KEGG" id="aia:AWH56_006510"/>
<dbReference type="EMBL" id="CP063356">
    <property type="protein sequence ID" value="QOY37278.1"/>
    <property type="molecule type" value="Genomic_DNA"/>
</dbReference>
<name>A0A1S2L0M2_9BACI</name>
<reference evidence="2" key="4">
    <citation type="submission" date="2020-10" db="EMBL/GenBank/DDBJ databases">
        <authorList>
            <person name="Bassil N.M."/>
            <person name="Lloyd J.R."/>
        </authorList>
    </citation>
    <scope>NUCLEOTIDE SEQUENCE</scope>
    <source>
        <strain evidence="2">NB2006</strain>
    </source>
</reference>
<dbReference type="SUPFAM" id="SSF50814">
    <property type="entry name" value="Lipocalins"/>
    <property type="match status" value="1"/>
</dbReference>